<dbReference type="NCBIfam" id="NF002904">
    <property type="entry name" value="PRK03512.1"/>
    <property type="match status" value="1"/>
</dbReference>
<dbReference type="Pfam" id="PF02581">
    <property type="entry name" value="TMP-TENI"/>
    <property type="match status" value="1"/>
</dbReference>
<evidence type="ECO:0000256" key="2">
    <source>
        <dbReference type="ARBA" id="ARBA00005165"/>
    </source>
</evidence>
<dbReference type="GO" id="GO:0009228">
    <property type="term" value="P:thiamine biosynthetic process"/>
    <property type="evidence" value="ECO:0007669"/>
    <property type="project" value="UniProtKB-KW"/>
</dbReference>
<reference evidence="13 14" key="1">
    <citation type="submission" date="2016-07" db="EMBL/GenBank/DDBJ databases">
        <title>Genome sequencing of Vibrio scophthalmi strain VS-05, an isolated from Paralichthys olivaceus.</title>
        <authorList>
            <person name="Han H.-J."/>
        </authorList>
    </citation>
    <scope>NUCLEOTIDE SEQUENCE [LARGE SCALE GENOMIC DNA]</scope>
    <source>
        <strain evidence="13 14">VS-05</strain>
    </source>
</reference>
<dbReference type="GeneID" id="96872141"/>
<evidence type="ECO:0000256" key="10">
    <source>
        <dbReference type="RuleBase" id="RU003826"/>
    </source>
</evidence>
<dbReference type="GO" id="GO:0004789">
    <property type="term" value="F:thiamine-phosphate diphosphorylase activity"/>
    <property type="evidence" value="ECO:0007669"/>
    <property type="project" value="UniProtKB-EC"/>
</dbReference>
<keyword evidence="4" id="KW-0479">Metal-binding</keyword>
<dbReference type="InterPro" id="IPR013785">
    <property type="entry name" value="Aldolase_TIM"/>
</dbReference>
<dbReference type="InterPro" id="IPR022998">
    <property type="entry name" value="ThiamineP_synth_TenI"/>
</dbReference>
<comment type="catalytic activity">
    <reaction evidence="7 10">
        <text>4-methyl-5-(2-phosphooxyethyl)-thiazole + 4-amino-2-methyl-5-(diphosphooxymethyl)pyrimidine + H(+) = thiamine phosphate + diphosphate</text>
        <dbReference type="Rhea" id="RHEA:22328"/>
        <dbReference type="ChEBI" id="CHEBI:15378"/>
        <dbReference type="ChEBI" id="CHEBI:33019"/>
        <dbReference type="ChEBI" id="CHEBI:37575"/>
        <dbReference type="ChEBI" id="CHEBI:57841"/>
        <dbReference type="ChEBI" id="CHEBI:58296"/>
        <dbReference type="EC" id="2.5.1.3"/>
    </reaction>
</comment>
<evidence type="ECO:0000256" key="5">
    <source>
        <dbReference type="ARBA" id="ARBA00022842"/>
    </source>
</evidence>
<evidence type="ECO:0000256" key="3">
    <source>
        <dbReference type="ARBA" id="ARBA00022679"/>
    </source>
</evidence>
<dbReference type="GO" id="GO:0009229">
    <property type="term" value="P:thiamine diphosphate biosynthetic process"/>
    <property type="evidence" value="ECO:0007669"/>
    <property type="project" value="UniProtKB-UniPathway"/>
</dbReference>
<comment type="pathway">
    <text evidence="2 11">Cofactor biosynthesis; thiamine diphosphate biosynthesis; thiamine phosphate from 4-amino-2-methyl-5-diphosphomethylpyrimidine and 4-methyl-5-(2-phosphoethyl)-thiazole: step 1/1.</text>
</comment>
<dbReference type="AlphaFoldDB" id="A0A1C7FFV6"/>
<protein>
    <recommendedName>
        <fullName evidence="10">Thiamine-phosphate synthase</fullName>
        <ecNumber evidence="10">2.5.1.3</ecNumber>
    </recommendedName>
    <alternativeName>
        <fullName evidence="10">Thiamine-phosphate pyrophosphorylase</fullName>
    </alternativeName>
</protein>
<comment type="catalytic activity">
    <reaction evidence="9 10">
        <text>2-[(2R,5Z)-2-carboxy-4-methylthiazol-5(2H)-ylidene]ethyl phosphate + 4-amino-2-methyl-5-(diphosphooxymethyl)pyrimidine + 2 H(+) = thiamine phosphate + CO2 + diphosphate</text>
        <dbReference type="Rhea" id="RHEA:47844"/>
        <dbReference type="ChEBI" id="CHEBI:15378"/>
        <dbReference type="ChEBI" id="CHEBI:16526"/>
        <dbReference type="ChEBI" id="CHEBI:33019"/>
        <dbReference type="ChEBI" id="CHEBI:37575"/>
        <dbReference type="ChEBI" id="CHEBI:57841"/>
        <dbReference type="ChEBI" id="CHEBI:62899"/>
        <dbReference type="EC" id="2.5.1.3"/>
    </reaction>
</comment>
<evidence type="ECO:0000259" key="12">
    <source>
        <dbReference type="Pfam" id="PF02581"/>
    </source>
</evidence>
<evidence type="ECO:0000256" key="8">
    <source>
        <dbReference type="ARBA" id="ARBA00047851"/>
    </source>
</evidence>
<dbReference type="GO" id="GO:0046872">
    <property type="term" value="F:metal ion binding"/>
    <property type="evidence" value="ECO:0007669"/>
    <property type="project" value="UniProtKB-KW"/>
</dbReference>
<dbReference type="CDD" id="cd00564">
    <property type="entry name" value="TMP_TenI"/>
    <property type="match status" value="1"/>
</dbReference>
<accession>A0A1C7FFV6</accession>
<dbReference type="UniPathway" id="UPA00060">
    <property type="reaction ID" value="UER00141"/>
</dbReference>
<proteinExistence type="inferred from homology"/>
<dbReference type="SUPFAM" id="SSF51391">
    <property type="entry name" value="Thiamin phosphate synthase"/>
    <property type="match status" value="1"/>
</dbReference>
<comment type="catalytic activity">
    <reaction evidence="8 10">
        <text>2-(2-carboxy-4-methylthiazol-5-yl)ethyl phosphate + 4-amino-2-methyl-5-(diphosphooxymethyl)pyrimidine + 2 H(+) = thiamine phosphate + CO2 + diphosphate</text>
        <dbReference type="Rhea" id="RHEA:47848"/>
        <dbReference type="ChEBI" id="CHEBI:15378"/>
        <dbReference type="ChEBI" id="CHEBI:16526"/>
        <dbReference type="ChEBI" id="CHEBI:33019"/>
        <dbReference type="ChEBI" id="CHEBI:37575"/>
        <dbReference type="ChEBI" id="CHEBI:57841"/>
        <dbReference type="ChEBI" id="CHEBI:62890"/>
        <dbReference type="EC" id="2.5.1.3"/>
    </reaction>
</comment>
<evidence type="ECO:0000313" key="14">
    <source>
        <dbReference type="Proteomes" id="UP000092528"/>
    </source>
</evidence>
<comment type="cofactor">
    <cofactor evidence="1">
        <name>Mg(2+)</name>
        <dbReference type="ChEBI" id="CHEBI:18420"/>
    </cofactor>
</comment>
<dbReference type="InterPro" id="IPR036206">
    <property type="entry name" value="ThiamineP_synth_sf"/>
</dbReference>
<evidence type="ECO:0000313" key="13">
    <source>
        <dbReference type="EMBL" id="ANU37889.1"/>
    </source>
</evidence>
<keyword evidence="3 10" id="KW-0808">Transferase</keyword>
<dbReference type="Gene3D" id="3.20.20.70">
    <property type="entry name" value="Aldolase class I"/>
    <property type="match status" value="1"/>
</dbReference>
<dbReference type="EMBL" id="CP016414">
    <property type="protein sequence ID" value="ANU37889.1"/>
    <property type="molecule type" value="Genomic_DNA"/>
</dbReference>
<dbReference type="InterPro" id="IPR034291">
    <property type="entry name" value="TMP_synthase"/>
</dbReference>
<evidence type="ECO:0000256" key="6">
    <source>
        <dbReference type="ARBA" id="ARBA00022977"/>
    </source>
</evidence>
<dbReference type="Proteomes" id="UP000092528">
    <property type="component" value="Chromosome 1"/>
</dbReference>
<evidence type="ECO:0000256" key="11">
    <source>
        <dbReference type="RuleBase" id="RU004253"/>
    </source>
</evidence>
<dbReference type="PANTHER" id="PTHR20857">
    <property type="entry name" value="THIAMINE-PHOSPHATE PYROPHOSPHORYLASE"/>
    <property type="match status" value="1"/>
</dbReference>
<dbReference type="NCBIfam" id="TIGR00693">
    <property type="entry name" value="thiE"/>
    <property type="match status" value="1"/>
</dbReference>
<dbReference type="GO" id="GO:0005737">
    <property type="term" value="C:cytoplasm"/>
    <property type="evidence" value="ECO:0007669"/>
    <property type="project" value="TreeGrafter"/>
</dbReference>
<dbReference type="NCBIfam" id="NF008933">
    <property type="entry name" value="PRK12290.1"/>
    <property type="match status" value="1"/>
</dbReference>
<organism evidence="13 14">
    <name type="scientific">Vibrio scophthalmi</name>
    <dbReference type="NCBI Taxonomy" id="45658"/>
    <lineage>
        <taxon>Bacteria</taxon>
        <taxon>Pseudomonadati</taxon>
        <taxon>Pseudomonadota</taxon>
        <taxon>Gammaproteobacteria</taxon>
        <taxon>Vibrionales</taxon>
        <taxon>Vibrionaceae</taxon>
        <taxon>Vibrio</taxon>
    </lineage>
</organism>
<dbReference type="STRING" id="45658.VSVS12_00162"/>
<sequence length="419" mass="46178">MVEILVPSSSIELTAEIQQALLVAEQNGFAIGQVMLGVSSTSLFAINLADKQLVIGADFIGSDDSVSDYHLCYSNQKSVVTAPSQRNTISLGLADSGHALDIWHHPLGDEVRALSYPLQTLDDKQQPRHLSWVLVLLSLEFPIEDCLTLARAMINVSRETWAADFTQFPRPVLEDKRLGIQVGWSTQHCAASFARLDKQKIGLYPVVDSVEWVERLLKLGVNTVQLRIKDANQSDLEAQVKHAIALGKQYNSQVFINDYWQLALKYGAFGVHLGQEDIEHADLGSINQAGVCLGLSTHGYFELLRISQLKPSYIALGHIFPTTTKEMPSKPQGLVRLALYQRLIDTIPYHDELGCPTVAIGGIDLATAPQVWCCGVSSLAVVRAITLAPDPQKVLSEFGRVMQPKTRMYLSERGAEHVI</sequence>
<feature type="domain" description="Thiamine phosphate synthase/TenI" evidence="12">
    <location>
        <begin position="208"/>
        <end position="385"/>
    </location>
</feature>
<keyword evidence="14" id="KW-1185">Reference proteome</keyword>
<dbReference type="PANTHER" id="PTHR20857:SF15">
    <property type="entry name" value="THIAMINE-PHOSPHATE SYNTHASE"/>
    <property type="match status" value="1"/>
</dbReference>
<keyword evidence="6 10" id="KW-0784">Thiamine biosynthesis</keyword>
<comment type="similarity">
    <text evidence="10">Belongs to the thiamine-phosphate synthase family.</text>
</comment>
<gene>
    <name evidence="13" type="primary">thiE</name>
    <name evidence="13" type="ORF">VSVS05_02830</name>
</gene>
<dbReference type="PATRIC" id="fig|45658.7.peg.2775"/>
<evidence type="ECO:0000256" key="9">
    <source>
        <dbReference type="ARBA" id="ARBA00047883"/>
    </source>
</evidence>
<name>A0A1C7FFV6_9VIBR</name>
<dbReference type="EC" id="2.5.1.3" evidence="10"/>
<evidence type="ECO:0000256" key="1">
    <source>
        <dbReference type="ARBA" id="ARBA00001946"/>
    </source>
</evidence>
<evidence type="ECO:0000256" key="7">
    <source>
        <dbReference type="ARBA" id="ARBA00047334"/>
    </source>
</evidence>
<evidence type="ECO:0000256" key="4">
    <source>
        <dbReference type="ARBA" id="ARBA00022723"/>
    </source>
</evidence>
<dbReference type="RefSeq" id="WP_065545901.1">
    <property type="nucleotide sequence ID" value="NZ_CP016414.1"/>
</dbReference>
<dbReference type="FunFam" id="3.20.20.70:FF:000064">
    <property type="entry name" value="Thiamine-phosphate synthase"/>
    <property type="match status" value="1"/>
</dbReference>
<keyword evidence="5" id="KW-0460">Magnesium</keyword>